<dbReference type="GeneTree" id="ENSGT00940000166913"/>
<dbReference type="GO" id="GO:0048255">
    <property type="term" value="P:mRNA stabilization"/>
    <property type="evidence" value="ECO:0007669"/>
    <property type="project" value="TreeGrafter"/>
</dbReference>
<protein>
    <recommendedName>
        <fullName evidence="4">MEIOC protein</fullName>
    </recommendedName>
</protein>
<reference evidence="2 3" key="1">
    <citation type="submission" date="2019-04" db="EMBL/GenBank/DDBJ databases">
        <authorList>
            <consortium name="Wellcome Sanger Institute Data Sharing"/>
        </authorList>
    </citation>
    <scope>NUCLEOTIDE SEQUENCE [LARGE SCALE GENOMIC DNA]</scope>
</reference>
<evidence type="ECO:0000256" key="1">
    <source>
        <dbReference type="SAM" id="MobiDB-lite"/>
    </source>
</evidence>
<dbReference type="GO" id="GO:0005634">
    <property type="term" value="C:nucleus"/>
    <property type="evidence" value="ECO:0007669"/>
    <property type="project" value="TreeGrafter"/>
</dbReference>
<organism evidence="2 3">
    <name type="scientific">Scleropages formosus</name>
    <name type="common">Asian bonytongue</name>
    <name type="synonym">Osteoglossum formosum</name>
    <dbReference type="NCBI Taxonomy" id="113540"/>
    <lineage>
        <taxon>Eukaryota</taxon>
        <taxon>Metazoa</taxon>
        <taxon>Chordata</taxon>
        <taxon>Craniata</taxon>
        <taxon>Vertebrata</taxon>
        <taxon>Euteleostomi</taxon>
        <taxon>Actinopterygii</taxon>
        <taxon>Neopterygii</taxon>
        <taxon>Teleostei</taxon>
        <taxon>Osteoglossocephala</taxon>
        <taxon>Osteoglossomorpha</taxon>
        <taxon>Osteoglossiformes</taxon>
        <taxon>Osteoglossidae</taxon>
        <taxon>Scleropages</taxon>
    </lineage>
</organism>
<reference evidence="2" key="3">
    <citation type="submission" date="2025-09" db="UniProtKB">
        <authorList>
            <consortium name="Ensembl"/>
        </authorList>
    </citation>
    <scope>IDENTIFICATION</scope>
</reference>
<evidence type="ECO:0008006" key="4">
    <source>
        <dbReference type="Google" id="ProtNLM"/>
    </source>
</evidence>
<dbReference type="PANTHER" id="PTHR33861">
    <property type="entry name" value="PROTEIN CBG18333"/>
    <property type="match status" value="1"/>
</dbReference>
<dbReference type="PANTHER" id="PTHR33861:SF4">
    <property type="entry name" value="MEIOSIS-SPECIFIC COILED-COIL DOMAIN-CONTAINING PROTEIN MEIOC"/>
    <property type="match status" value="1"/>
</dbReference>
<dbReference type="GO" id="GO:0005737">
    <property type="term" value="C:cytoplasm"/>
    <property type="evidence" value="ECO:0007669"/>
    <property type="project" value="TreeGrafter"/>
</dbReference>
<dbReference type="Ensembl" id="ENSSFOT00015014632.2">
    <property type="protein sequence ID" value="ENSSFOP00015014459.2"/>
    <property type="gene ID" value="ENSSFOG00015009333.2"/>
</dbReference>
<dbReference type="GO" id="GO:0007144">
    <property type="term" value="P:female meiosis I"/>
    <property type="evidence" value="ECO:0007669"/>
    <property type="project" value="TreeGrafter"/>
</dbReference>
<dbReference type="OrthoDB" id="5978002at2759"/>
<dbReference type="AlphaFoldDB" id="A0A8C9RA81"/>
<dbReference type="GO" id="GO:0007141">
    <property type="term" value="P:male meiosis I"/>
    <property type="evidence" value="ECO:0007669"/>
    <property type="project" value="TreeGrafter"/>
</dbReference>
<sequence length="225" mass="25105">MLQAEDLSQLSPLVSELLASEVPPPCFGFPAPFSKYRPARNRSGPASELHVQLEMCYEQWRMLEKERKKTEADLARSFPGQRVSSSSNRAVPGLPANPSRVDRLIVDQLREHHRVVALVGKMEHICGTSAHSNISATLERHLEAVHLTQARRKDELVNVANRQKQGVPRHSDDKDVLGLAAAVRELGVWTRKTRTALWCALQVTLSNGAGEIVHSLPYRSKPPFL</sequence>
<gene>
    <name evidence="2" type="primary">LOC108937790</name>
</gene>
<evidence type="ECO:0000313" key="2">
    <source>
        <dbReference type="Ensembl" id="ENSSFOP00015014459.2"/>
    </source>
</evidence>
<dbReference type="Proteomes" id="UP000694397">
    <property type="component" value="Chromosome 7"/>
</dbReference>
<dbReference type="Pfam" id="PF15189">
    <property type="entry name" value="MEIOC"/>
    <property type="match status" value="1"/>
</dbReference>
<proteinExistence type="predicted"/>
<name>A0A8C9RA81_SCLFO</name>
<reference evidence="2" key="2">
    <citation type="submission" date="2025-08" db="UniProtKB">
        <authorList>
            <consortium name="Ensembl"/>
        </authorList>
    </citation>
    <scope>IDENTIFICATION</scope>
</reference>
<accession>A0A8C9RA81</accession>
<dbReference type="InterPro" id="IPR027963">
    <property type="entry name" value="MEIOC"/>
</dbReference>
<keyword evidence="3" id="KW-1185">Reference proteome</keyword>
<feature type="region of interest" description="Disordered" evidence="1">
    <location>
        <begin position="74"/>
        <end position="95"/>
    </location>
</feature>
<evidence type="ECO:0000313" key="3">
    <source>
        <dbReference type="Proteomes" id="UP000694397"/>
    </source>
</evidence>